<feature type="compositionally biased region" description="Polar residues" evidence="1">
    <location>
        <begin position="142"/>
        <end position="152"/>
    </location>
</feature>
<dbReference type="AlphaFoldDB" id="A0AAN8FHZ5"/>
<dbReference type="Proteomes" id="UP001331761">
    <property type="component" value="Unassembled WGS sequence"/>
</dbReference>
<comment type="caution">
    <text evidence="2">The sequence shown here is derived from an EMBL/GenBank/DDBJ whole genome shotgun (WGS) entry which is preliminary data.</text>
</comment>
<reference evidence="2 3" key="1">
    <citation type="submission" date="2019-10" db="EMBL/GenBank/DDBJ databases">
        <title>Assembly and Annotation for the nematode Trichostrongylus colubriformis.</title>
        <authorList>
            <person name="Martin J."/>
        </authorList>
    </citation>
    <scope>NUCLEOTIDE SEQUENCE [LARGE SCALE GENOMIC DNA]</scope>
    <source>
        <strain evidence="2">G859</strain>
        <tissue evidence="2">Whole worm</tissue>
    </source>
</reference>
<name>A0AAN8FHZ5_TRICO</name>
<organism evidence="2 3">
    <name type="scientific">Trichostrongylus colubriformis</name>
    <name type="common">Black scour worm</name>
    <dbReference type="NCBI Taxonomy" id="6319"/>
    <lineage>
        <taxon>Eukaryota</taxon>
        <taxon>Metazoa</taxon>
        <taxon>Ecdysozoa</taxon>
        <taxon>Nematoda</taxon>
        <taxon>Chromadorea</taxon>
        <taxon>Rhabditida</taxon>
        <taxon>Rhabditina</taxon>
        <taxon>Rhabditomorpha</taxon>
        <taxon>Strongyloidea</taxon>
        <taxon>Trichostrongylidae</taxon>
        <taxon>Trichostrongylus</taxon>
    </lineage>
</organism>
<keyword evidence="3" id="KW-1185">Reference proteome</keyword>
<feature type="compositionally biased region" description="Pro residues" evidence="1">
    <location>
        <begin position="79"/>
        <end position="91"/>
    </location>
</feature>
<protein>
    <submittedName>
        <fullName evidence="2">Uncharacterized protein</fullName>
    </submittedName>
</protein>
<evidence type="ECO:0000256" key="1">
    <source>
        <dbReference type="SAM" id="MobiDB-lite"/>
    </source>
</evidence>
<evidence type="ECO:0000313" key="2">
    <source>
        <dbReference type="EMBL" id="KAK5979076.1"/>
    </source>
</evidence>
<dbReference type="EMBL" id="WIXE01008695">
    <property type="protein sequence ID" value="KAK5979076.1"/>
    <property type="molecule type" value="Genomic_DNA"/>
</dbReference>
<proteinExistence type="predicted"/>
<feature type="region of interest" description="Disordered" evidence="1">
    <location>
        <begin position="70"/>
        <end position="152"/>
    </location>
</feature>
<sequence>MALWSSGKPKNMRTRHLRELYISGRLCCFNNNMMKFICLFLCFGAVSASLRVRRGGYGRPEMIAPQPLESFQSVDVVHSPPPPPPPPPQSFPPINEGSFPGGGGYGRPVYPQQLPSYGGGGGFEQPPMNSYDRPVGGYGRPSFSSYSGFGGR</sequence>
<evidence type="ECO:0000313" key="3">
    <source>
        <dbReference type="Proteomes" id="UP001331761"/>
    </source>
</evidence>
<gene>
    <name evidence="2" type="ORF">GCK32_003032</name>
</gene>
<accession>A0AAN8FHZ5</accession>